<dbReference type="InterPro" id="IPR018047">
    <property type="entry name" value="Ammonium_transpt_CS"/>
</dbReference>
<comment type="caution">
    <text evidence="10">The sequence shown here is derived from an EMBL/GenBank/DDBJ whole genome shotgun (WGS) entry which is preliminary data.</text>
</comment>
<evidence type="ECO:0000313" key="10">
    <source>
        <dbReference type="EMBL" id="TPX67827.1"/>
    </source>
</evidence>
<keyword evidence="7 8" id="KW-0924">Ammonia transport</keyword>
<feature type="transmembrane region" description="Helical" evidence="8">
    <location>
        <begin position="296"/>
        <end position="317"/>
    </location>
</feature>
<feature type="transmembrane region" description="Helical" evidence="8">
    <location>
        <begin position="449"/>
        <end position="470"/>
    </location>
</feature>
<feature type="transmembrane region" description="Helical" evidence="8">
    <location>
        <begin position="145"/>
        <end position="167"/>
    </location>
</feature>
<feature type="transmembrane region" description="Helical" evidence="8">
    <location>
        <begin position="238"/>
        <end position="257"/>
    </location>
</feature>
<gene>
    <name evidence="10" type="ORF">CcCBS67573_g07378</name>
</gene>
<dbReference type="OrthoDB" id="534912at2759"/>
<feature type="transmembrane region" description="Helical" evidence="8">
    <location>
        <begin position="394"/>
        <end position="413"/>
    </location>
</feature>
<proteinExistence type="inferred from homology"/>
<dbReference type="GO" id="GO:0005886">
    <property type="term" value="C:plasma membrane"/>
    <property type="evidence" value="ECO:0007669"/>
    <property type="project" value="UniProtKB-SubCell"/>
</dbReference>
<feature type="transmembrane region" description="Helical" evidence="8">
    <location>
        <begin position="337"/>
        <end position="358"/>
    </location>
</feature>
<keyword evidence="5 8" id="KW-1133">Transmembrane helix</keyword>
<dbReference type="AlphaFoldDB" id="A0A507EWU5"/>
<feature type="transmembrane region" description="Helical" evidence="8">
    <location>
        <begin position="419"/>
        <end position="437"/>
    </location>
</feature>
<dbReference type="Pfam" id="PF00909">
    <property type="entry name" value="Ammonium_transp"/>
    <property type="match status" value="1"/>
</dbReference>
<feature type="transmembrane region" description="Helical" evidence="8">
    <location>
        <begin position="74"/>
        <end position="97"/>
    </location>
</feature>
<evidence type="ECO:0000256" key="6">
    <source>
        <dbReference type="ARBA" id="ARBA00023136"/>
    </source>
</evidence>
<reference evidence="10 11" key="1">
    <citation type="journal article" date="2019" name="Sci. Rep.">
        <title>Comparative genomics of chytrid fungi reveal insights into the obligate biotrophic and pathogenic lifestyle of Synchytrium endobioticum.</title>
        <authorList>
            <person name="van de Vossenberg B.T.L.H."/>
            <person name="Warris S."/>
            <person name="Nguyen H.D.T."/>
            <person name="van Gent-Pelzer M.P.E."/>
            <person name="Joly D.L."/>
            <person name="van de Geest H.C."/>
            <person name="Bonants P.J.M."/>
            <person name="Smith D.S."/>
            <person name="Levesque C.A."/>
            <person name="van der Lee T.A.J."/>
        </authorList>
    </citation>
    <scope>NUCLEOTIDE SEQUENCE [LARGE SCALE GENOMIC DNA]</scope>
    <source>
        <strain evidence="10 11">CBS 675.73</strain>
    </source>
</reference>
<feature type="transmembrane region" description="Helical" evidence="8">
    <location>
        <begin position="264"/>
        <end position="284"/>
    </location>
</feature>
<feature type="domain" description="Ammonium transporter AmtB-like" evidence="9">
    <location>
        <begin position="145"/>
        <end position="550"/>
    </location>
</feature>
<keyword evidence="4 8" id="KW-0812">Transmembrane</keyword>
<accession>A0A507EWU5</accession>
<comment type="caution">
    <text evidence="8">Lacks conserved residue(s) required for the propagation of feature annotation.</text>
</comment>
<dbReference type="InterPro" id="IPR029020">
    <property type="entry name" value="Ammonium/urea_transptr"/>
</dbReference>
<dbReference type="InterPro" id="IPR024041">
    <property type="entry name" value="NH4_transpt_AmtB-like_dom"/>
</dbReference>
<evidence type="ECO:0000256" key="5">
    <source>
        <dbReference type="ARBA" id="ARBA00022989"/>
    </source>
</evidence>
<evidence type="ECO:0000256" key="4">
    <source>
        <dbReference type="ARBA" id="ARBA00022692"/>
    </source>
</evidence>
<comment type="subcellular location">
    <subcellularLocation>
        <location evidence="8">Cell membrane</location>
        <topology evidence="8">Multi-pass membrane protein</topology>
    </subcellularLocation>
    <subcellularLocation>
        <location evidence="1">Membrane</location>
        <topology evidence="1">Multi-pass membrane protein</topology>
    </subcellularLocation>
</comment>
<dbReference type="PANTHER" id="PTHR43029:SF10">
    <property type="entry name" value="AMMONIUM TRANSPORTER MEP2"/>
    <property type="match status" value="1"/>
</dbReference>
<dbReference type="InterPro" id="IPR001905">
    <property type="entry name" value="Ammonium_transpt"/>
</dbReference>
<feature type="transmembrane region" description="Helical" evidence="8">
    <location>
        <begin position="500"/>
        <end position="524"/>
    </location>
</feature>
<comment type="similarity">
    <text evidence="2 8">Belongs to the ammonia transporter channel (TC 1.A.11.2) family.</text>
</comment>
<feature type="transmembrane region" description="Helical" evidence="8">
    <location>
        <begin position="109"/>
        <end position="125"/>
    </location>
</feature>
<dbReference type="SUPFAM" id="SSF111352">
    <property type="entry name" value="Ammonium transporter"/>
    <property type="match status" value="1"/>
</dbReference>
<evidence type="ECO:0000256" key="2">
    <source>
        <dbReference type="ARBA" id="ARBA00005887"/>
    </source>
</evidence>
<organism evidence="10 11">
    <name type="scientific">Chytriomyces confervae</name>
    <dbReference type="NCBI Taxonomy" id="246404"/>
    <lineage>
        <taxon>Eukaryota</taxon>
        <taxon>Fungi</taxon>
        <taxon>Fungi incertae sedis</taxon>
        <taxon>Chytridiomycota</taxon>
        <taxon>Chytridiomycota incertae sedis</taxon>
        <taxon>Chytridiomycetes</taxon>
        <taxon>Chytridiales</taxon>
        <taxon>Chytriomycetaceae</taxon>
        <taxon>Chytriomyces</taxon>
    </lineage>
</organism>
<keyword evidence="3 8" id="KW-0813">Transport</keyword>
<feature type="transmembrane region" description="Helical" evidence="8">
    <location>
        <begin position="174"/>
        <end position="194"/>
    </location>
</feature>
<evidence type="ECO:0000259" key="9">
    <source>
        <dbReference type="Pfam" id="PF00909"/>
    </source>
</evidence>
<protein>
    <recommendedName>
        <fullName evidence="8">Ammonium transporter</fullName>
    </recommendedName>
</protein>
<dbReference type="Proteomes" id="UP000320333">
    <property type="component" value="Unassembled WGS sequence"/>
</dbReference>
<keyword evidence="6 8" id="KW-0472">Membrane</keyword>
<dbReference type="PANTHER" id="PTHR43029">
    <property type="entry name" value="AMMONIUM TRANSPORTER MEP2"/>
    <property type="match status" value="1"/>
</dbReference>
<evidence type="ECO:0000256" key="3">
    <source>
        <dbReference type="ARBA" id="ARBA00022448"/>
    </source>
</evidence>
<evidence type="ECO:0000256" key="8">
    <source>
        <dbReference type="RuleBase" id="RU362002"/>
    </source>
</evidence>
<dbReference type="NCBIfam" id="TIGR00836">
    <property type="entry name" value="amt"/>
    <property type="match status" value="1"/>
</dbReference>
<evidence type="ECO:0000313" key="11">
    <source>
        <dbReference type="Proteomes" id="UP000320333"/>
    </source>
</evidence>
<dbReference type="GO" id="GO:0008519">
    <property type="term" value="F:ammonium channel activity"/>
    <property type="evidence" value="ECO:0007669"/>
    <property type="project" value="InterPro"/>
</dbReference>
<evidence type="ECO:0000256" key="1">
    <source>
        <dbReference type="ARBA" id="ARBA00004141"/>
    </source>
</evidence>
<sequence length="591" mass="62383">MNSSTTDTLLDSGDRSPHIVGSFSDITALLYRTLACTSKFIGNFDFGACLDILTTQNTIASTIPAALLAMYQGMFAGITPGLFLGAVIGLLPMMVFVTQTQKRKQTMKYLTLALALAASVMAQNATEPAPLATPDSPLVSADISWILISSALVFLQIPGLGLFYAGLGEAKNSLSVLLSVLLAAGVVMTQWVLFGYSLAFSDTSTSNFIGNFKYAALIDTLTTVNPIAGTIPTALFSMYQMMFAAITPGLAIGAVAGRMRLLPMMVFVFLWTTIVYDPIAYWTWSGLGWLHVMNVMDYAGGSVVHVSAGVTGLVLALMSGKRVDYGTRNYESHNPTYVYMGTILLWFGWMGFNGGSAVSASTRAVGAAFATNIAAAAGGMTYMGMEALVNKKRFSAVGFCAGVVVALVAVTPGSGFIEPGMAILFGFFPAIVCFYAVKMMHYFKVDDALDVAACHGVGGAFGMILTGIFAQHKVTDIGVTPGSSTAGWVDQVWIQVPVQLAGIGAVCAWTAGWTAILVLVINLIPGLKMRCHQEAEEMGLDMYEVGESAYPSYGSVATTTSDVDSDSKAHLSLPKVPSQITLTNAGNSSMA</sequence>
<keyword evidence="11" id="KW-1185">Reference proteome</keyword>
<feature type="transmembrane region" description="Helical" evidence="8">
    <location>
        <begin position="364"/>
        <end position="382"/>
    </location>
</feature>
<dbReference type="Gene3D" id="1.10.3430.10">
    <property type="entry name" value="Ammonium transporter AmtB like domains"/>
    <property type="match status" value="1"/>
</dbReference>
<dbReference type="EMBL" id="QEAP01000379">
    <property type="protein sequence ID" value="TPX67827.1"/>
    <property type="molecule type" value="Genomic_DNA"/>
</dbReference>
<evidence type="ECO:0000256" key="7">
    <source>
        <dbReference type="ARBA" id="ARBA00023177"/>
    </source>
</evidence>
<dbReference type="PROSITE" id="PS01219">
    <property type="entry name" value="AMMONIUM_TRANSP"/>
    <property type="match status" value="1"/>
</dbReference>
<name>A0A507EWU5_9FUNG</name>